<keyword evidence="2" id="KW-1185">Reference proteome</keyword>
<organism evidence="1 2">
    <name type="scientific">Kipferlia bialata</name>
    <dbReference type="NCBI Taxonomy" id="797122"/>
    <lineage>
        <taxon>Eukaryota</taxon>
        <taxon>Metamonada</taxon>
        <taxon>Carpediemonas-like organisms</taxon>
        <taxon>Kipferlia</taxon>
    </lineage>
</organism>
<proteinExistence type="predicted"/>
<dbReference type="AlphaFoldDB" id="A0A391P2R6"/>
<evidence type="ECO:0000313" key="1">
    <source>
        <dbReference type="EMBL" id="GCA65198.1"/>
    </source>
</evidence>
<evidence type="ECO:0000313" key="2">
    <source>
        <dbReference type="Proteomes" id="UP000265618"/>
    </source>
</evidence>
<reference evidence="1 2" key="1">
    <citation type="journal article" date="2018" name="PLoS ONE">
        <title>The draft genome of Kipferlia bialata reveals reductive genome evolution in fornicate parasites.</title>
        <authorList>
            <person name="Tanifuji G."/>
            <person name="Takabayashi S."/>
            <person name="Kume K."/>
            <person name="Takagi M."/>
            <person name="Nakayama T."/>
            <person name="Kamikawa R."/>
            <person name="Inagaki Y."/>
            <person name="Hashimoto T."/>
        </authorList>
    </citation>
    <scope>NUCLEOTIDE SEQUENCE [LARGE SCALE GENOMIC DNA]</scope>
    <source>
        <strain evidence="1">NY0173</strain>
    </source>
</reference>
<feature type="non-terminal residue" evidence="1">
    <location>
        <position position="1"/>
    </location>
</feature>
<name>A0A391P2R6_9EUKA</name>
<gene>
    <name evidence="1" type="ORF">KIPB_016507</name>
</gene>
<comment type="caution">
    <text evidence="1">The sequence shown here is derived from an EMBL/GenBank/DDBJ whole genome shotgun (WGS) entry which is preliminary data.</text>
</comment>
<dbReference type="EMBL" id="BDIP01010137">
    <property type="protein sequence ID" value="GCA65198.1"/>
    <property type="molecule type" value="Genomic_DNA"/>
</dbReference>
<dbReference type="Proteomes" id="UP000265618">
    <property type="component" value="Unassembled WGS sequence"/>
</dbReference>
<protein>
    <submittedName>
        <fullName evidence="1">Uncharacterized protein</fullName>
    </submittedName>
</protein>
<accession>A0A391P2R6</accession>
<sequence length="29" mass="2934">MGVFGQSAAAAVPPSKVLELSQAMKDSLT</sequence>